<feature type="domain" description="Rhodanese" evidence="2">
    <location>
        <begin position="40"/>
        <end position="118"/>
    </location>
</feature>
<organism evidence="3 4">
    <name type="scientific">Gleimia europaea ACS-120-V-Col10b</name>
    <dbReference type="NCBI Taxonomy" id="883069"/>
    <lineage>
        <taxon>Bacteria</taxon>
        <taxon>Bacillati</taxon>
        <taxon>Actinomycetota</taxon>
        <taxon>Actinomycetes</taxon>
        <taxon>Actinomycetales</taxon>
        <taxon>Actinomycetaceae</taxon>
        <taxon>Gleimia</taxon>
    </lineage>
</organism>
<dbReference type="EMBL" id="AGWN01000001">
    <property type="protein sequence ID" value="EPD31439.1"/>
    <property type="molecule type" value="Genomic_DNA"/>
</dbReference>
<dbReference type="Pfam" id="PF00581">
    <property type="entry name" value="Rhodanese"/>
    <property type="match status" value="1"/>
</dbReference>
<dbReference type="InterPro" id="IPR052367">
    <property type="entry name" value="Thiosulfate_ST/Rhodanese-like"/>
</dbReference>
<dbReference type="Gene3D" id="3.40.250.10">
    <property type="entry name" value="Rhodanese-like domain"/>
    <property type="match status" value="1"/>
</dbReference>
<feature type="signal peptide" evidence="1">
    <location>
        <begin position="1"/>
        <end position="19"/>
    </location>
</feature>
<dbReference type="InterPro" id="IPR001763">
    <property type="entry name" value="Rhodanese-like_dom"/>
</dbReference>
<keyword evidence="1" id="KW-0732">Signal</keyword>
<evidence type="ECO:0000313" key="3">
    <source>
        <dbReference type="EMBL" id="EPD31439.1"/>
    </source>
</evidence>
<evidence type="ECO:0000259" key="2">
    <source>
        <dbReference type="PROSITE" id="PS50206"/>
    </source>
</evidence>
<dbReference type="PANTHER" id="PTHR45431">
    <property type="entry name" value="RHODANESE-LIKE DOMAIN-CONTAINING PROTEIN 15, CHLOROPLASTIC"/>
    <property type="match status" value="1"/>
</dbReference>
<feature type="chain" id="PRO_5040806427" description="Rhodanese domain-containing protein" evidence="1">
    <location>
        <begin position="20"/>
        <end position="130"/>
    </location>
</feature>
<dbReference type="Proteomes" id="UP000014387">
    <property type="component" value="Unassembled WGS sequence"/>
</dbReference>
<dbReference type="RefSeq" id="WP_016444550.1">
    <property type="nucleotide sequence ID" value="NZ_KE150266.1"/>
</dbReference>
<dbReference type="InterPro" id="IPR036873">
    <property type="entry name" value="Rhodanese-like_dom_sf"/>
</dbReference>
<gene>
    <name evidence="3" type="ORF">HMPREF9238_01212</name>
</gene>
<accession>A0A9W5RFD9</accession>
<dbReference type="SMART" id="SM00450">
    <property type="entry name" value="RHOD"/>
    <property type="match status" value="1"/>
</dbReference>
<dbReference type="PROSITE" id="PS51257">
    <property type="entry name" value="PROKAR_LIPOPROTEIN"/>
    <property type="match status" value="1"/>
</dbReference>
<reference evidence="3 4" key="1">
    <citation type="submission" date="2013-05" db="EMBL/GenBank/DDBJ databases">
        <title>The Genome Sequence of Actinomyces europaeus ACS-120-V-COL10B.</title>
        <authorList>
            <consortium name="The Broad Institute Genomics Platform"/>
            <person name="Earl A."/>
            <person name="Ward D."/>
            <person name="Feldgarden M."/>
            <person name="Gevers D."/>
            <person name="Saerens B."/>
            <person name="Vaneechoutte M."/>
            <person name="Walker B."/>
            <person name="Young S."/>
            <person name="Zeng Q."/>
            <person name="Gargeya S."/>
            <person name="Fitzgerald M."/>
            <person name="Haas B."/>
            <person name="Abouelleil A."/>
            <person name="Allen A.W."/>
            <person name="Alvarado L."/>
            <person name="Arachchi H.M."/>
            <person name="Berlin A.M."/>
            <person name="Chapman S.B."/>
            <person name="Gainer-Dewar J."/>
            <person name="Goldberg J."/>
            <person name="Griggs A."/>
            <person name="Gujja S."/>
            <person name="Hansen M."/>
            <person name="Howarth C."/>
            <person name="Imamovic A."/>
            <person name="Ireland A."/>
            <person name="Larimer J."/>
            <person name="McCowan C."/>
            <person name="Murphy C."/>
            <person name="Pearson M."/>
            <person name="Poon T.W."/>
            <person name="Priest M."/>
            <person name="Roberts A."/>
            <person name="Saif S."/>
            <person name="Shea T."/>
            <person name="Sisk P."/>
            <person name="Sykes S."/>
            <person name="Wortman J."/>
            <person name="Nusbaum C."/>
            <person name="Birren B."/>
        </authorList>
    </citation>
    <scope>NUCLEOTIDE SEQUENCE [LARGE SCALE GENOMIC DNA]</scope>
    <source>
        <strain evidence="3 4">ACS-120-V-Col10b</strain>
    </source>
</reference>
<protein>
    <recommendedName>
        <fullName evidence="2">Rhodanese domain-containing protein</fullName>
    </recommendedName>
</protein>
<evidence type="ECO:0000313" key="4">
    <source>
        <dbReference type="Proteomes" id="UP000014387"/>
    </source>
</evidence>
<proteinExistence type="predicted"/>
<name>A0A9W5RFD9_9ACTO</name>
<dbReference type="CDD" id="cd00158">
    <property type="entry name" value="RHOD"/>
    <property type="match status" value="1"/>
</dbReference>
<keyword evidence="4" id="KW-1185">Reference proteome</keyword>
<dbReference type="SUPFAM" id="SSF52821">
    <property type="entry name" value="Rhodanese/Cell cycle control phosphatase"/>
    <property type="match status" value="1"/>
</dbReference>
<dbReference type="AlphaFoldDB" id="A0A9W5RFD9"/>
<evidence type="ECO:0000256" key="1">
    <source>
        <dbReference type="SAM" id="SignalP"/>
    </source>
</evidence>
<dbReference type="PANTHER" id="PTHR45431:SF3">
    <property type="entry name" value="RHODANESE-LIKE DOMAIN-CONTAINING PROTEIN 15, CHLOROPLASTIC"/>
    <property type="match status" value="1"/>
</dbReference>
<dbReference type="PROSITE" id="PS50206">
    <property type="entry name" value="RHODANESE_3"/>
    <property type="match status" value="1"/>
</dbReference>
<sequence>MKKLVAQALAVTLAAFALAGCTADNQSQTNGNEGITMESVAEAGTVLDVRTPAEYAEGHLDGAVNIDVTDPGFEDAIASLDPNGTYSVYCRSGNRSGKAVAIMEQKGFTNVTNVGGVEQASATLDIDIVK</sequence>
<comment type="caution">
    <text evidence="3">The sequence shown here is derived from an EMBL/GenBank/DDBJ whole genome shotgun (WGS) entry which is preliminary data.</text>
</comment>